<evidence type="ECO:0000313" key="1">
    <source>
        <dbReference type="EMBL" id="WFF78347.1"/>
    </source>
</evidence>
<evidence type="ECO:0000313" key="2">
    <source>
        <dbReference type="Proteomes" id="UP001219066"/>
    </source>
</evidence>
<sequence length="46" mass="4932">MKTRYKETARSGLAVHIIECCAGLAAQPQGQQPAAIIQPGHNLVYP</sequence>
<accession>A0AAX3SDP3</accession>
<reference evidence="1" key="1">
    <citation type="submission" date="2023-03" db="EMBL/GenBank/DDBJ databases">
        <title>Synergistic degradation of erythromycin by symbiotic bacteria Ery-6A and Ery-6B and application in simulated water remediation.</title>
        <authorList>
            <person name="Xu S."/>
        </authorList>
    </citation>
    <scope>NUCLEOTIDE SEQUENCE</scope>
    <source>
        <strain evidence="1">Ery-6A</strain>
    </source>
</reference>
<dbReference type="RefSeq" id="WP_277848394.1">
    <property type="nucleotide sequence ID" value="NZ_CP120956.1"/>
</dbReference>
<protein>
    <submittedName>
        <fullName evidence="1">Uncharacterized protein</fullName>
    </submittedName>
</protein>
<dbReference type="AlphaFoldDB" id="A0AAX3SDP3"/>
<proteinExistence type="predicted"/>
<dbReference type="EMBL" id="CP120956">
    <property type="protein sequence ID" value="WFF78347.1"/>
    <property type="molecule type" value="Genomic_DNA"/>
</dbReference>
<gene>
    <name evidence="1" type="ORF">PYR84_15490</name>
</gene>
<dbReference type="Proteomes" id="UP001219066">
    <property type="component" value="Chromosome"/>
</dbReference>
<name>A0AAX3SDP3_9BURK</name>
<organism evidence="1 2">
    <name type="scientific">Delftia tsuruhatensis</name>
    <dbReference type="NCBI Taxonomy" id="180282"/>
    <lineage>
        <taxon>Bacteria</taxon>
        <taxon>Pseudomonadati</taxon>
        <taxon>Pseudomonadota</taxon>
        <taxon>Betaproteobacteria</taxon>
        <taxon>Burkholderiales</taxon>
        <taxon>Comamonadaceae</taxon>
        <taxon>Delftia</taxon>
    </lineage>
</organism>